<comment type="caution">
    <text evidence="1">The sequence shown here is derived from an EMBL/GenBank/DDBJ whole genome shotgun (WGS) entry which is preliminary data.</text>
</comment>
<dbReference type="Proteomes" id="UP000240010">
    <property type="component" value="Unassembled WGS sequence"/>
</dbReference>
<dbReference type="InterPro" id="IPR014056">
    <property type="entry name" value="TypeIITA-like_toxin_pred"/>
</dbReference>
<evidence type="ECO:0000313" key="1">
    <source>
        <dbReference type="EMBL" id="PPK73413.1"/>
    </source>
</evidence>
<gene>
    <name evidence="1" type="ORF">B0F87_1149</name>
</gene>
<reference evidence="1 2" key="1">
    <citation type="submission" date="2018-02" db="EMBL/GenBank/DDBJ databases">
        <title>Subsurface microbial communities from deep shales in Ohio and West Virginia, USA.</title>
        <authorList>
            <person name="Wrighton K."/>
        </authorList>
    </citation>
    <scope>NUCLEOTIDE SEQUENCE [LARGE SCALE GENOMIC DNA]</scope>
    <source>
        <strain evidence="1 2">OWC-DMM</strain>
    </source>
</reference>
<organism evidence="1 2">
    <name type="scientific">Methylobacter tundripaludum</name>
    <dbReference type="NCBI Taxonomy" id="173365"/>
    <lineage>
        <taxon>Bacteria</taxon>
        <taxon>Pseudomonadati</taxon>
        <taxon>Pseudomonadota</taxon>
        <taxon>Gammaproteobacteria</taxon>
        <taxon>Methylococcales</taxon>
        <taxon>Methylococcaceae</taxon>
        <taxon>Methylobacter</taxon>
    </lineage>
</organism>
<dbReference type="PANTHER" id="PTHR41791">
    <property type="entry name" value="SSL7039 PROTEIN"/>
    <property type="match status" value="1"/>
</dbReference>
<accession>A0A2S6H7M4</accession>
<protein>
    <submittedName>
        <fullName evidence="1">Putative addiction module killer protein</fullName>
    </submittedName>
</protein>
<sequence>MHTILTTDVFDLWFEQLRDNQAKARIKARLRRAGDGNFGDVKPVGKGISEMRIHYGAGYRLYFMQNGFEIVLLLAGGDKSTQASDIQTALALARKLKEEK</sequence>
<dbReference type="PIRSF" id="PIRSF028744">
    <property type="entry name" value="Addict_mod_HI1419"/>
    <property type="match status" value="1"/>
</dbReference>
<evidence type="ECO:0000313" key="2">
    <source>
        <dbReference type="Proteomes" id="UP000240010"/>
    </source>
</evidence>
<dbReference type="EMBL" id="PTIZ01000014">
    <property type="protein sequence ID" value="PPK73413.1"/>
    <property type="molecule type" value="Genomic_DNA"/>
</dbReference>
<dbReference type="RefSeq" id="WP_104430232.1">
    <property type="nucleotide sequence ID" value="NZ_PTIZ01000014.1"/>
</dbReference>
<dbReference type="AlphaFoldDB" id="A0A2S6H7M4"/>
<dbReference type="PANTHER" id="PTHR41791:SF1">
    <property type="entry name" value="SSL7039 PROTEIN"/>
    <property type="match status" value="1"/>
</dbReference>
<proteinExistence type="predicted"/>
<dbReference type="NCBIfam" id="TIGR02683">
    <property type="entry name" value="upstrm_HI1419"/>
    <property type="match status" value="1"/>
</dbReference>
<name>A0A2S6H7M4_9GAMM</name>